<dbReference type="AlphaFoldDB" id="A0A7E4V5A9"/>
<evidence type="ECO:0000313" key="1">
    <source>
        <dbReference type="Proteomes" id="UP000492821"/>
    </source>
</evidence>
<accession>A0A7E4V5A9</accession>
<protein>
    <submittedName>
        <fullName evidence="2">F-box/LRR-repeat protein</fullName>
    </submittedName>
</protein>
<proteinExistence type="predicted"/>
<name>A0A7E4V5A9_PANRE</name>
<organism evidence="1 2">
    <name type="scientific">Panagrellus redivivus</name>
    <name type="common">Microworm</name>
    <dbReference type="NCBI Taxonomy" id="6233"/>
    <lineage>
        <taxon>Eukaryota</taxon>
        <taxon>Metazoa</taxon>
        <taxon>Ecdysozoa</taxon>
        <taxon>Nematoda</taxon>
        <taxon>Chromadorea</taxon>
        <taxon>Rhabditida</taxon>
        <taxon>Tylenchina</taxon>
        <taxon>Panagrolaimomorpha</taxon>
        <taxon>Panagrolaimoidea</taxon>
        <taxon>Panagrolaimidae</taxon>
        <taxon>Panagrellus</taxon>
    </lineage>
</organism>
<evidence type="ECO:0000313" key="2">
    <source>
        <dbReference type="WBParaSite" id="Pan_g1681.t1"/>
    </source>
</evidence>
<sequence length="275" mass="31782">MPFPLSSLPYGLRQRLRELVTPAEAYDLQIAAPNFVGFQPLQKLQKIGNCTMGLKIQSVRLCFPFYFDDAPPIDIAENSLYGIDQLLWIAQVKPPDVPDIKTLAIFDHFKLTPDYISFHTCCIDANLLSVATLMQRPVNKLWFTNCTYNLKEPLKTICNAFKHLTFVGFENYSPFGNEWLDVFTAANYINMTNCCFRDASLDTLNVNIDALIKFFEAQDKDFKISIVMSEYIDWAILYDTIDNLLGKHFECIHTDLNFLYKRGNRTFRLINFYKA</sequence>
<dbReference type="WBParaSite" id="Pan_g1681.t1">
    <property type="protein sequence ID" value="Pan_g1681.t1"/>
    <property type="gene ID" value="Pan_g1681"/>
</dbReference>
<keyword evidence="1" id="KW-1185">Reference proteome</keyword>
<reference evidence="2" key="2">
    <citation type="submission" date="2020-10" db="UniProtKB">
        <authorList>
            <consortium name="WormBaseParasite"/>
        </authorList>
    </citation>
    <scope>IDENTIFICATION</scope>
</reference>
<reference evidence="1" key="1">
    <citation type="journal article" date="2013" name="Genetics">
        <title>The draft genome and transcriptome of Panagrellus redivivus are shaped by the harsh demands of a free-living lifestyle.</title>
        <authorList>
            <person name="Srinivasan J."/>
            <person name="Dillman A.R."/>
            <person name="Macchietto M.G."/>
            <person name="Heikkinen L."/>
            <person name="Lakso M."/>
            <person name="Fracchia K.M."/>
            <person name="Antoshechkin I."/>
            <person name="Mortazavi A."/>
            <person name="Wong G."/>
            <person name="Sternberg P.W."/>
        </authorList>
    </citation>
    <scope>NUCLEOTIDE SEQUENCE [LARGE SCALE GENOMIC DNA]</scope>
    <source>
        <strain evidence="1">MT8872</strain>
    </source>
</reference>
<dbReference type="Proteomes" id="UP000492821">
    <property type="component" value="Unassembled WGS sequence"/>
</dbReference>